<evidence type="ECO:0000256" key="2">
    <source>
        <dbReference type="ARBA" id="ARBA00023136"/>
    </source>
</evidence>
<dbReference type="Pfam" id="PF01103">
    <property type="entry name" value="Omp85"/>
    <property type="match status" value="1"/>
</dbReference>
<evidence type="ECO:0000313" key="5">
    <source>
        <dbReference type="EMBL" id="TGL62001.1"/>
    </source>
</evidence>
<dbReference type="OrthoDB" id="9771071at2"/>
<organism evidence="5 6">
    <name type="scientific">Leptospira ognonensis</name>
    <dbReference type="NCBI Taxonomy" id="2484945"/>
    <lineage>
        <taxon>Bacteria</taxon>
        <taxon>Pseudomonadati</taxon>
        <taxon>Spirochaetota</taxon>
        <taxon>Spirochaetia</taxon>
        <taxon>Leptospirales</taxon>
        <taxon>Leptospiraceae</taxon>
        <taxon>Leptospira</taxon>
    </lineage>
</organism>
<accession>A0A4V3JRW8</accession>
<dbReference type="InterPro" id="IPR051544">
    <property type="entry name" value="TPS_OM_transporter"/>
</dbReference>
<dbReference type="AlphaFoldDB" id="A0A4V3JRW8"/>
<dbReference type="EMBL" id="RQGD01000014">
    <property type="protein sequence ID" value="TGL62001.1"/>
    <property type="molecule type" value="Genomic_DNA"/>
</dbReference>
<comment type="subcellular location">
    <subcellularLocation>
        <location evidence="1">Membrane</location>
    </subcellularLocation>
</comment>
<dbReference type="GO" id="GO:0098046">
    <property type="term" value="C:type V protein secretion system complex"/>
    <property type="evidence" value="ECO:0007669"/>
    <property type="project" value="TreeGrafter"/>
</dbReference>
<dbReference type="GO" id="GO:0019867">
    <property type="term" value="C:outer membrane"/>
    <property type="evidence" value="ECO:0007669"/>
    <property type="project" value="InterPro"/>
</dbReference>
<evidence type="ECO:0000259" key="3">
    <source>
        <dbReference type="Pfam" id="PF01103"/>
    </source>
</evidence>
<evidence type="ECO:0000313" key="6">
    <source>
        <dbReference type="Proteomes" id="UP000297693"/>
    </source>
</evidence>
<evidence type="ECO:0000256" key="1">
    <source>
        <dbReference type="ARBA" id="ARBA00004370"/>
    </source>
</evidence>
<feature type="domain" description="Bacterial surface antigen (D15)" evidence="3">
    <location>
        <begin position="269"/>
        <end position="440"/>
    </location>
</feature>
<dbReference type="GO" id="GO:0008320">
    <property type="term" value="F:protein transmembrane transporter activity"/>
    <property type="evidence" value="ECO:0007669"/>
    <property type="project" value="TreeGrafter"/>
</dbReference>
<proteinExistence type="predicted"/>
<dbReference type="Proteomes" id="UP000297693">
    <property type="component" value="Unassembled WGS sequence"/>
</dbReference>
<evidence type="ECO:0000259" key="4">
    <source>
        <dbReference type="Pfam" id="PF19412"/>
    </source>
</evidence>
<dbReference type="InterPro" id="IPR046024">
    <property type="entry name" value="DUF5982"/>
</dbReference>
<dbReference type="InterPro" id="IPR000184">
    <property type="entry name" value="Bac_surfAg_D15"/>
</dbReference>
<protein>
    <submittedName>
        <fullName evidence="5">Peptide-binding protein</fullName>
    </submittedName>
</protein>
<dbReference type="PANTHER" id="PTHR34597:SF3">
    <property type="entry name" value="OUTER MEMBRANE TRANSPORTER CDIB"/>
    <property type="match status" value="1"/>
</dbReference>
<keyword evidence="2" id="KW-0472">Membrane</keyword>
<keyword evidence="6" id="KW-1185">Reference proteome</keyword>
<reference evidence="5" key="1">
    <citation type="journal article" date="2019" name="PLoS Negl. Trop. Dis.">
        <title>Revisiting the worldwide diversity of Leptospira species in the environment.</title>
        <authorList>
            <person name="Vincent A.T."/>
            <person name="Schiettekatte O."/>
            <person name="Bourhy P."/>
            <person name="Veyrier F.J."/>
            <person name="Picardeau M."/>
        </authorList>
    </citation>
    <scope>NUCLEOTIDE SEQUENCE [LARGE SCALE GENOMIC DNA]</scope>
    <source>
        <strain evidence="5">201702476</strain>
    </source>
</reference>
<dbReference type="Gene3D" id="2.40.160.50">
    <property type="entry name" value="membrane protein fhac: a member of the omp85/tpsb transporter family"/>
    <property type="match status" value="1"/>
</dbReference>
<name>A0A4V3JRW8_9LEPT</name>
<dbReference type="Pfam" id="PF19412">
    <property type="entry name" value="DUF5982"/>
    <property type="match status" value="1"/>
</dbReference>
<feature type="domain" description="DUF5982" evidence="4">
    <location>
        <begin position="23"/>
        <end position="86"/>
    </location>
</feature>
<dbReference type="PANTHER" id="PTHR34597">
    <property type="entry name" value="SLR1661 PROTEIN"/>
    <property type="match status" value="1"/>
</dbReference>
<dbReference type="GO" id="GO:0046819">
    <property type="term" value="P:protein secretion by the type V secretion system"/>
    <property type="evidence" value="ECO:0007669"/>
    <property type="project" value="TreeGrafter"/>
</dbReference>
<sequence>MFCFFFLSASLFSETNQPSKQELPSWLGEFKKLDEKELAQKKEGWYLTGLPLFGSDAVSGSGVGVLANIFYNGTRGTPSFSYTPYEHLISVSAYQTDRSSKSYFVSWDAPYFLDSPFRLKAYLGHEKSLHNLYFGKGTESLTPLSYIERNDAGGQRMRNSTFSDFEDANSFYTNRGLGKEAVSTQRFNEYGFEATYAQFALDKTIQKVFRVWGSAELTNNIIRRYDGKWTEAKDPLFETKAKVREDETLLTKDSRSGKIIGANGGYVNYLRAGIAFDTRDFEPDPDRGWLVEYNVTRAERAIGSDYSYFRHFAQVKNYWQPFPKYFEELVIAQRVALTKTDGNVPFFDYRYLFSIDGPFSGVGGQNTLRGYRTERFLGPIMGFYNVELRWRMGSFELWDSIFQISLVPFYDIANVWDKMSEIKTTGYKHSRGLGLRLVWDQSTVILMDWARSREDSLFYIDMGHTF</sequence>
<comment type="caution">
    <text evidence="5">The sequence shown here is derived from an EMBL/GenBank/DDBJ whole genome shotgun (WGS) entry which is preliminary data.</text>
</comment>
<gene>
    <name evidence="5" type="ORF">EHQ58_04375</name>
</gene>
<dbReference type="NCBIfam" id="NF047779">
    <property type="entry name" value="Omp85_fam"/>
    <property type="match status" value="1"/>
</dbReference>